<dbReference type="SUPFAM" id="SSF48065">
    <property type="entry name" value="DBL homology domain (DH-domain)"/>
    <property type="match status" value="1"/>
</dbReference>
<feature type="region of interest" description="Disordered" evidence="1">
    <location>
        <begin position="297"/>
        <end position="324"/>
    </location>
</feature>
<evidence type="ECO:0000256" key="1">
    <source>
        <dbReference type="SAM" id="MobiDB-lite"/>
    </source>
</evidence>
<evidence type="ECO:0000259" key="2">
    <source>
        <dbReference type="PROSITE" id="PS50010"/>
    </source>
</evidence>
<dbReference type="InterPro" id="IPR035899">
    <property type="entry name" value="DBL_dom_sf"/>
</dbReference>
<dbReference type="GO" id="GO:0005737">
    <property type="term" value="C:cytoplasm"/>
    <property type="evidence" value="ECO:0007669"/>
    <property type="project" value="TreeGrafter"/>
</dbReference>
<feature type="compositionally biased region" description="Polar residues" evidence="1">
    <location>
        <begin position="848"/>
        <end position="857"/>
    </location>
</feature>
<accession>A0A2C5ZG64</accession>
<feature type="compositionally biased region" description="Polar residues" evidence="1">
    <location>
        <begin position="737"/>
        <end position="748"/>
    </location>
</feature>
<gene>
    <name evidence="3" type="ORF">CDD82_2895</name>
</gene>
<dbReference type="Proteomes" id="UP000224854">
    <property type="component" value="Unassembled WGS sequence"/>
</dbReference>
<dbReference type="InterPro" id="IPR000219">
    <property type="entry name" value="DH_dom"/>
</dbReference>
<dbReference type="EMBL" id="NJEU01000212">
    <property type="protein sequence ID" value="PHH78712.1"/>
    <property type="molecule type" value="Genomic_DNA"/>
</dbReference>
<feature type="region of interest" description="Disordered" evidence="1">
    <location>
        <begin position="817"/>
        <end position="857"/>
    </location>
</feature>
<reference evidence="3 4" key="1">
    <citation type="submission" date="2017-06" db="EMBL/GenBank/DDBJ databases">
        <title>Ant-infecting Ophiocordyceps genomes reveal a high diversity of potential behavioral manipulation genes and a possible major role for enterotoxins.</title>
        <authorList>
            <person name="De Bekker C."/>
            <person name="Evans H.C."/>
            <person name="Brachmann A."/>
            <person name="Hughes D.P."/>
        </authorList>
    </citation>
    <scope>NUCLEOTIDE SEQUENCE [LARGE SCALE GENOMIC DNA]</scope>
    <source>
        <strain evidence="3 4">1348a</strain>
    </source>
</reference>
<dbReference type="AlphaFoldDB" id="A0A2C5ZG64"/>
<dbReference type="PANTHER" id="PTHR45818:SF3">
    <property type="entry name" value="PROTEIN VAV"/>
    <property type="match status" value="1"/>
</dbReference>
<comment type="caution">
    <text evidence="3">The sequence shown here is derived from an EMBL/GenBank/DDBJ whole genome shotgun (WGS) entry which is preliminary data.</text>
</comment>
<dbReference type="Gene3D" id="1.20.900.10">
    <property type="entry name" value="Dbl homology (DH) domain"/>
    <property type="match status" value="1"/>
</dbReference>
<evidence type="ECO:0000313" key="4">
    <source>
        <dbReference type="Proteomes" id="UP000224854"/>
    </source>
</evidence>
<protein>
    <recommendedName>
        <fullName evidence="2">DH domain-containing protein</fullName>
    </recommendedName>
</protein>
<dbReference type="Pfam" id="PF00621">
    <property type="entry name" value="RhoGEF"/>
    <property type="match status" value="1"/>
</dbReference>
<feature type="compositionally biased region" description="Low complexity" evidence="1">
    <location>
        <begin position="703"/>
        <end position="712"/>
    </location>
</feature>
<organism evidence="3 4">
    <name type="scientific">Ophiocordyceps australis</name>
    <dbReference type="NCBI Taxonomy" id="1399860"/>
    <lineage>
        <taxon>Eukaryota</taxon>
        <taxon>Fungi</taxon>
        <taxon>Dikarya</taxon>
        <taxon>Ascomycota</taxon>
        <taxon>Pezizomycotina</taxon>
        <taxon>Sordariomycetes</taxon>
        <taxon>Hypocreomycetidae</taxon>
        <taxon>Hypocreales</taxon>
        <taxon>Ophiocordycipitaceae</taxon>
        <taxon>Ophiocordyceps</taxon>
    </lineage>
</organism>
<name>A0A2C5ZG64_9HYPO</name>
<feature type="compositionally biased region" description="Polar residues" evidence="1">
    <location>
        <begin position="297"/>
        <end position="315"/>
    </location>
</feature>
<sequence length="857" mass="94067">MPISRQSSSQELALPCSESLACSKDSSDIVAHEHDSSLLAEDCRLSSALDSLHIQARDSLETPDKPRTIDDAADTSESPFATIRAPSRVCIGPCDKPARLPDDEAKSSRPFEKWMRSLHKKARRRPSIFQAGTPLESAEVISSRPSIHRQSSSGSSFGFVTAVRSASVSLASVSIMGRSKRNAPLSQCVSRSSRASLSGPRISEDSAMAERTIAIDAAAVDRALQRRHVLEELISTEEAYIGDVRFLMNVYVTILASLPAIHMGLRSSINQNLAEIIELHEELLGEIHQVVPYSEYTQPDLNSSPRSPTQQSFSGTVGHRQRPSVEVVREGKNRAAWLQSIPGMLAEPQVAAEVAKVFAKKMKRFFIYKEYGAKYEMMIKDVGAANHAMPQWDSYQKGLEALASMLGSAKSAEEMCKRALTIGDLVVKPIQRICKYPLLFAELLKCTPSFQIRDLMQIPRAESALSDIFSFVERCINVLCLAIAGKADPVYIIQACIDLDRAKVENVDSGGGLQCHTAPFSWKLVFECNHQLYEVIMTACTPKEEMEWRTRLAKPCKEGLETRDADMYSSLDLNLKSLGTVFGRPGTLARRVSIHRATTVGPKMPTCQVLLKNTSVVRDSTANVSMASTLNRSQSMLLSNARMSVLAPARSERAKLEALLADVWSREVLPFPGMTTRARSEHLVRTSASTVMRKLSVASLTSTFSRRSGSTSHKSKSVQDCQKGIVSKRRAWKSLSEDTSTDCSNNMEESAGRGSKRPRTRQTSRPQAEAAGISLAAEGKVRRSKTVTERTEKRTMRASSATGLQCSQSAQLAACFAEPKTKQEPEAQDGAMGRSRRGGGGSHKNDATSHNFKSLFR</sequence>
<feature type="region of interest" description="Disordered" evidence="1">
    <location>
        <begin position="703"/>
        <end position="804"/>
    </location>
</feature>
<evidence type="ECO:0000313" key="3">
    <source>
        <dbReference type="EMBL" id="PHH78712.1"/>
    </source>
</evidence>
<dbReference type="GO" id="GO:0005085">
    <property type="term" value="F:guanyl-nucleotide exchange factor activity"/>
    <property type="evidence" value="ECO:0007669"/>
    <property type="project" value="InterPro"/>
</dbReference>
<dbReference type="OrthoDB" id="8059989at2759"/>
<dbReference type="SMART" id="SM00325">
    <property type="entry name" value="RhoGEF"/>
    <property type="match status" value="1"/>
</dbReference>
<feature type="compositionally biased region" description="Basic and acidic residues" evidence="1">
    <location>
        <begin position="786"/>
        <end position="795"/>
    </location>
</feature>
<keyword evidence="4" id="KW-1185">Reference proteome</keyword>
<dbReference type="PROSITE" id="PS50010">
    <property type="entry name" value="DH_2"/>
    <property type="match status" value="1"/>
</dbReference>
<proteinExistence type="predicted"/>
<dbReference type="PANTHER" id="PTHR45818">
    <property type="entry name" value="PROTEIN VAV"/>
    <property type="match status" value="1"/>
</dbReference>
<feature type="domain" description="DH" evidence="2">
    <location>
        <begin position="225"/>
        <end position="475"/>
    </location>
</feature>